<dbReference type="Pfam" id="PF13581">
    <property type="entry name" value="HATPase_c_2"/>
    <property type="match status" value="1"/>
</dbReference>
<dbReference type="CDD" id="cd16934">
    <property type="entry name" value="HATPase_RsbT-like"/>
    <property type="match status" value="1"/>
</dbReference>
<dbReference type="InterPro" id="IPR039248">
    <property type="entry name" value="Ptase_RsbX"/>
</dbReference>
<dbReference type="InterPro" id="IPR036890">
    <property type="entry name" value="HATPase_C_sf"/>
</dbReference>
<evidence type="ECO:0000313" key="2">
    <source>
        <dbReference type="EMBL" id="RSZ57732.1"/>
    </source>
</evidence>
<organism evidence="2 3">
    <name type="scientific">Massilia atriviolacea</name>
    <dbReference type="NCBI Taxonomy" id="2495579"/>
    <lineage>
        <taxon>Bacteria</taxon>
        <taxon>Pseudomonadati</taxon>
        <taxon>Pseudomonadota</taxon>
        <taxon>Betaproteobacteria</taxon>
        <taxon>Burkholderiales</taxon>
        <taxon>Oxalobacteraceae</taxon>
        <taxon>Telluria group</taxon>
        <taxon>Massilia</taxon>
    </lineage>
</organism>
<feature type="domain" description="PPM-type phosphatase" evidence="1">
    <location>
        <begin position="146"/>
        <end position="338"/>
    </location>
</feature>
<keyword evidence="3" id="KW-1185">Reference proteome</keyword>
<reference evidence="2 3" key="1">
    <citation type="submission" date="2018-12" db="EMBL/GenBank/DDBJ databases">
        <authorList>
            <person name="Yang E."/>
        </authorList>
    </citation>
    <scope>NUCLEOTIDE SEQUENCE [LARGE SCALE GENOMIC DNA]</scope>
    <source>
        <strain evidence="2 3">SOD</strain>
    </source>
</reference>
<proteinExistence type="predicted"/>
<comment type="caution">
    <text evidence="2">The sequence shown here is derived from an EMBL/GenBank/DDBJ whole genome shotgun (WGS) entry which is preliminary data.</text>
</comment>
<dbReference type="InterPro" id="IPR001932">
    <property type="entry name" value="PPM-type_phosphatase-like_dom"/>
</dbReference>
<protein>
    <submittedName>
        <fullName evidence="2">Serine/threonine protein kinase</fullName>
    </submittedName>
</protein>
<evidence type="ECO:0000313" key="3">
    <source>
        <dbReference type="Proteomes" id="UP000278085"/>
    </source>
</evidence>
<dbReference type="GO" id="GO:0004674">
    <property type="term" value="F:protein serine/threonine kinase activity"/>
    <property type="evidence" value="ECO:0007669"/>
    <property type="project" value="UniProtKB-KW"/>
</dbReference>
<dbReference type="Pfam" id="PF07228">
    <property type="entry name" value="SpoIIE"/>
    <property type="match status" value="1"/>
</dbReference>
<dbReference type="Gene3D" id="3.30.565.10">
    <property type="entry name" value="Histidine kinase-like ATPase, C-terminal domain"/>
    <property type="match status" value="1"/>
</dbReference>
<dbReference type="Proteomes" id="UP000278085">
    <property type="component" value="Unassembled WGS sequence"/>
</dbReference>
<name>A0A430HJP2_9BURK</name>
<dbReference type="SUPFAM" id="SSF81606">
    <property type="entry name" value="PP2C-like"/>
    <property type="match status" value="1"/>
</dbReference>
<dbReference type="InterPro" id="IPR003594">
    <property type="entry name" value="HATPase_dom"/>
</dbReference>
<keyword evidence="2" id="KW-0808">Transferase</keyword>
<dbReference type="OrthoDB" id="479131at2"/>
<dbReference type="InterPro" id="IPR036457">
    <property type="entry name" value="PPM-type-like_dom_sf"/>
</dbReference>
<dbReference type="AlphaFoldDB" id="A0A430HJP2"/>
<accession>A0A430HJP2</accession>
<sequence length="342" mass="35905">MEAVLNRLGRQATFHVGESSEIAAARRAGNTLARQLDFDETRAGQLAIVITEAATNIVKHAGEGEILLRALHAGERAGVEVIALDRGPGMANVALRMEDGNSTAGTYGVGLGAIGRLAPEFDIYSAEGQGTALFMTVWNGPAGAPLQDWEVGAVCLPIPSEEVCGDAWDVGFPRWGLTVGMADGLGHGPHAAVASEAAVALVADRPAVGVSELMQLAHGALHGTRGAAVAIAAIDCDAGELTFAGIGNIAGCIFDGTARRHLMSHNGIVGSNLRKVQMFTHPWTPEATLIMHSDGLGTRWDLDAYPGLALRHPALIAAVLYRDFARQRDDASVLVVRERRFG</sequence>
<gene>
    <name evidence="2" type="ORF">EJB06_18820</name>
</gene>
<evidence type="ECO:0000259" key="1">
    <source>
        <dbReference type="SMART" id="SM00331"/>
    </source>
</evidence>
<dbReference type="PANTHER" id="PTHR35801">
    <property type="entry name" value="PHOSPHOSERINE PHOSPHATASE RSBX"/>
    <property type="match status" value="1"/>
</dbReference>
<dbReference type="EMBL" id="RXLQ01000009">
    <property type="protein sequence ID" value="RSZ57732.1"/>
    <property type="molecule type" value="Genomic_DNA"/>
</dbReference>
<keyword evidence="2" id="KW-0418">Kinase</keyword>
<dbReference type="PANTHER" id="PTHR35801:SF1">
    <property type="entry name" value="PHOSPHOSERINE PHOSPHATASE RSBX"/>
    <property type="match status" value="1"/>
</dbReference>
<keyword evidence="2" id="KW-0723">Serine/threonine-protein kinase</keyword>
<dbReference type="Gene3D" id="3.60.40.10">
    <property type="entry name" value="PPM-type phosphatase domain"/>
    <property type="match status" value="1"/>
</dbReference>
<dbReference type="SUPFAM" id="SSF55874">
    <property type="entry name" value="ATPase domain of HSP90 chaperone/DNA topoisomerase II/histidine kinase"/>
    <property type="match status" value="1"/>
</dbReference>
<dbReference type="SMART" id="SM00331">
    <property type="entry name" value="PP2C_SIG"/>
    <property type="match status" value="1"/>
</dbReference>